<reference evidence="1" key="1">
    <citation type="submission" date="2021-08" db="EMBL/GenBank/DDBJ databases">
        <title>WGS assembly of Ceratopteris richardii.</title>
        <authorList>
            <person name="Marchant D.B."/>
            <person name="Chen G."/>
            <person name="Jenkins J."/>
            <person name="Shu S."/>
            <person name="Leebens-Mack J."/>
            <person name="Grimwood J."/>
            <person name="Schmutz J."/>
            <person name="Soltis P."/>
            <person name="Soltis D."/>
            <person name="Chen Z.-H."/>
        </authorList>
    </citation>
    <scope>NUCLEOTIDE SEQUENCE</scope>
    <source>
        <strain evidence="1">Whitten #5841</strain>
        <tissue evidence="1">Leaf</tissue>
    </source>
</reference>
<dbReference type="Proteomes" id="UP000825935">
    <property type="component" value="Chromosome 21"/>
</dbReference>
<accession>A0A8T2SAH8</accession>
<dbReference type="AlphaFoldDB" id="A0A8T2SAH8"/>
<evidence type="ECO:0000313" key="2">
    <source>
        <dbReference type="Proteomes" id="UP000825935"/>
    </source>
</evidence>
<protein>
    <submittedName>
        <fullName evidence="1">Uncharacterized protein</fullName>
    </submittedName>
</protein>
<dbReference type="EMBL" id="CM035426">
    <property type="protein sequence ID" value="KAH7315171.1"/>
    <property type="molecule type" value="Genomic_DNA"/>
</dbReference>
<comment type="caution">
    <text evidence="1">The sequence shown here is derived from an EMBL/GenBank/DDBJ whole genome shotgun (WGS) entry which is preliminary data.</text>
</comment>
<gene>
    <name evidence="1" type="ORF">KP509_21G037300</name>
</gene>
<proteinExistence type="predicted"/>
<keyword evidence="2" id="KW-1185">Reference proteome</keyword>
<name>A0A8T2SAH8_CERRI</name>
<evidence type="ECO:0000313" key="1">
    <source>
        <dbReference type="EMBL" id="KAH7315171.1"/>
    </source>
</evidence>
<organism evidence="1 2">
    <name type="scientific">Ceratopteris richardii</name>
    <name type="common">Triangle waterfern</name>
    <dbReference type="NCBI Taxonomy" id="49495"/>
    <lineage>
        <taxon>Eukaryota</taxon>
        <taxon>Viridiplantae</taxon>
        <taxon>Streptophyta</taxon>
        <taxon>Embryophyta</taxon>
        <taxon>Tracheophyta</taxon>
        <taxon>Polypodiopsida</taxon>
        <taxon>Polypodiidae</taxon>
        <taxon>Polypodiales</taxon>
        <taxon>Pteridineae</taxon>
        <taxon>Pteridaceae</taxon>
        <taxon>Parkerioideae</taxon>
        <taxon>Ceratopteris</taxon>
    </lineage>
</organism>
<sequence length="110" mass="12521">MVHIHFILIETDEFQLYNGKPRVFEEIRFSTRRKCPFIAHALGRGMTLDGWQECFKEEPNWGQYTEGRRNALSSWFFLQFFGTRGKAGASSSVLRSREKAGVSLGGALCG</sequence>